<dbReference type="GO" id="GO:0010181">
    <property type="term" value="F:FMN binding"/>
    <property type="evidence" value="ECO:0007669"/>
    <property type="project" value="InterPro"/>
</dbReference>
<dbReference type="SUPFAM" id="SSF50475">
    <property type="entry name" value="FMN-binding split barrel"/>
    <property type="match status" value="1"/>
</dbReference>
<name>X1U549_9ZZZZ</name>
<dbReference type="InterPro" id="IPR053310">
    <property type="entry name" value="Flavoredoxin-like"/>
</dbReference>
<comment type="caution">
    <text evidence="2">The sequence shown here is derived from an EMBL/GenBank/DDBJ whole genome shotgun (WGS) entry which is preliminary data.</text>
</comment>
<dbReference type="InterPro" id="IPR012349">
    <property type="entry name" value="Split_barrel_FMN-bd"/>
</dbReference>
<evidence type="ECO:0000313" key="2">
    <source>
        <dbReference type="EMBL" id="GAJ12693.1"/>
    </source>
</evidence>
<evidence type="ECO:0000259" key="1">
    <source>
        <dbReference type="Pfam" id="PF01613"/>
    </source>
</evidence>
<organism evidence="2">
    <name type="scientific">marine sediment metagenome</name>
    <dbReference type="NCBI Taxonomy" id="412755"/>
    <lineage>
        <taxon>unclassified sequences</taxon>
        <taxon>metagenomes</taxon>
        <taxon>ecological metagenomes</taxon>
    </lineage>
</organism>
<sequence>MAKTISEDVGKFYQHYPRVAVVVTARARGRDNAMAAAWHMPISFRPPLYGVSISPKRFTYQLIVDSKEFGVNFLPFEAAELIASVGGSQGH</sequence>
<accession>X1U549</accession>
<dbReference type="Gene3D" id="2.30.110.10">
    <property type="entry name" value="Electron Transport, Fmn-binding Protein, Chain A"/>
    <property type="match status" value="1"/>
</dbReference>
<feature type="domain" description="Flavin reductase like" evidence="1">
    <location>
        <begin position="15"/>
        <end position="87"/>
    </location>
</feature>
<reference evidence="2" key="1">
    <citation type="journal article" date="2014" name="Front. Microbiol.">
        <title>High frequency of phylogenetically diverse reductive dehalogenase-homologous genes in deep subseafloor sedimentary metagenomes.</title>
        <authorList>
            <person name="Kawai M."/>
            <person name="Futagami T."/>
            <person name="Toyoda A."/>
            <person name="Takaki Y."/>
            <person name="Nishi S."/>
            <person name="Hori S."/>
            <person name="Arai W."/>
            <person name="Tsubouchi T."/>
            <person name="Morono Y."/>
            <person name="Uchiyama I."/>
            <person name="Ito T."/>
            <person name="Fujiyama A."/>
            <person name="Inagaki F."/>
            <person name="Takami H."/>
        </authorList>
    </citation>
    <scope>NUCLEOTIDE SEQUENCE</scope>
    <source>
        <strain evidence="2">Expedition CK06-06</strain>
    </source>
</reference>
<dbReference type="AlphaFoldDB" id="X1U549"/>
<dbReference type="PANTHER" id="PTHR43241">
    <property type="entry name" value="FLAVIN REDUCTASE DOMAIN PROTEIN"/>
    <property type="match status" value="1"/>
</dbReference>
<feature type="non-terminal residue" evidence="2">
    <location>
        <position position="91"/>
    </location>
</feature>
<proteinExistence type="predicted"/>
<dbReference type="PANTHER" id="PTHR43241:SF1">
    <property type="entry name" value="FLAVIN REDUCTASE LIKE DOMAIN-CONTAINING PROTEIN"/>
    <property type="match status" value="1"/>
</dbReference>
<dbReference type="Pfam" id="PF01613">
    <property type="entry name" value="Flavin_Reduct"/>
    <property type="match status" value="1"/>
</dbReference>
<dbReference type="InterPro" id="IPR002563">
    <property type="entry name" value="Flavin_Rdtase-like_dom"/>
</dbReference>
<dbReference type="EMBL" id="BARW01032387">
    <property type="protein sequence ID" value="GAJ12693.1"/>
    <property type="molecule type" value="Genomic_DNA"/>
</dbReference>
<protein>
    <recommendedName>
        <fullName evidence="1">Flavin reductase like domain-containing protein</fullName>
    </recommendedName>
</protein>
<gene>
    <name evidence="2" type="ORF">S12H4_51275</name>
</gene>